<dbReference type="AlphaFoldDB" id="A0A1H6DDS8"/>
<proteinExistence type="predicted"/>
<evidence type="ECO:0000313" key="2">
    <source>
        <dbReference type="EMBL" id="SFE29451.1"/>
    </source>
</evidence>
<dbReference type="Proteomes" id="UP000199690">
    <property type="component" value="Unassembled WGS sequence"/>
</dbReference>
<name>A0A1H6DDS8_9PSEU</name>
<reference evidence="1" key="1">
    <citation type="submission" date="2016-10" db="EMBL/GenBank/DDBJ databases">
        <authorList>
            <person name="de Groot N.N."/>
        </authorList>
    </citation>
    <scope>NUCLEOTIDE SEQUENCE [LARGE SCALE GENOMIC DNA]</scope>
    <source>
        <strain evidence="1">ATCC 20501</strain>
    </source>
</reference>
<dbReference type="EMBL" id="FNVB01000006">
    <property type="protein sequence ID" value="SEG83232.1"/>
    <property type="molecule type" value="Genomic_DNA"/>
</dbReference>
<evidence type="ECO:0000313" key="4">
    <source>
        <dbReference type="Proteomes" id="UP000236729"/>
    </source>
</evidence>
<sequence length="75" mass="8053">MSAEAVALAVLLRRAQWLLDDLAYRIVGGRFDAGELTDTADALDELAVLLKEKALSEGTECSAPSRISLPSPRQP</sequence>
<keyword evidence="3" id="KW-1185">Reference proteome</keyword>
<gene>
    <name evidence="1" type="ORF">SAMN02982929_04221</name>
    <name evidence="2" type="ORF">SAMN05216506_110138</name>
</gene>
<reference evidence="3 4" key="2">
    <citation type="submission" date="2016-10" db="EMBL/GenBank/DDBJ databases">
        <authorList>
            <person name="Varghese N."/>
            <person name="Submissions S."/>
        </authorList>
    </citation>
    <scope>NUCLEOTIDE SEQUENCE [LARGE SCALE GENOMIC DNA]</scope>
    <source>
        <strain evidence="4">ATCC 20501</strain>
        <strain evidence="2 3">CGMCC 4.3529</strain>
    </source>
</reference>
<evidence type="ECO:0000313" key="3">
    <source>
        <dbReference type="Proteomes" id="UP000199690"/>
    </source>
</evidence>
<dbReference type="Proteomes" id="UP000236729">
    <property type="component" value="Unassembled WGS sequence"/>
</dbReference>
<accession>A0A1I1ZCG7</accession>
<protein>
    <submittedName>
        <fullName evidence="1">Uncharacterized protein</fullName>
    </submittedName>
</protein>
<organism evidence="1 4">
    <name type="scientific">Saccharopolyspora kobensis</name>
    <dbReference type="NCBI Taxonomy" id="146035"/>
    <lineage>
        <taxon>Bacteria</taxon>
        <taxon>Bacillati</taxon>
        <taxon>Actinomycetota</taxon>
        <taxon>Actinomycetes</taxon>
        <taxon>Pseudonocardiales</taxon>
        <taxon>Pseudonocardiaceae</taxon>
        <taxon>Saccharopolyspora</taxon>
    </lineage>
</organism>
<evidence type="ECO:0000313" key="1">
    <source>
        <dbReference type="EMBL" id="SEG83232.1"/>
    </source>
</evidence>
<dbReference type="EMBL" id="FOME01000010">
    <property type="protein sequence ID" value="SFE29451.1"/>
    <property type="molecule type" value="Genomic_DNA"/>
</dbReference>
<accession>A0A1H6DDS8</accession>